<keyword evidence="3" id="KW-1185">Reference proteome</keyword>
<dbReference type="Proteomes" id="UP000430345">
    <property type="component" value="Unassembled WGS sequence"/>
</dbReference>
<comment type="caution">
    <text evidence="2">The sequence shown here is derived from an EMBL/GenBank/DDBJ whole genome shotgun (WGS) entry which is preliminary data.</text>
</comment>
<dbReference type="Gene3D" id="3.40.50.150">
    <property type="entry name" value="Vaccinia Virus protein VP39"/>
    <property type="match status" value="1"/>
</dbReference>
<dbReference type="InterPro" id="IPR029063">
    <property type="entry name" value="SAM-dependent_MTases_sf"/>
</dbReference>
<dbReference type="EMBL" id="WHJC01000436">
    <property type="protein sequence ID" value="MPQ45094.1"/>
    <property type="molecule type" value="Genomic_DNA"/>
</dbReference>
<dbReference type="InterPro" id="IPR041698">
    <property type="entry name" value="Methyltransf_25"/>
</dbReference>
<organism evidence="2 3">
    <name type="scientific">Clostridium tarantellae</name>
    <dbReference type="NCBI Taxonomy" id="39493"/>
    <lineage>
        <taxon>Bacteria</taxon>
        <taxon>Bacillati</taxon>
        <taxon>Bacillota</taxon>
        <taxon>Clostridia</taxon>
        <taxon>Eubacteriales</taxon>
        <taxon>Clostridiaceae</taxon>
        <taxon>Clostridium</taxon>
    </lineage>
</organism>
<sequence>MTDVVKKYYEENVENEWNRLEDPYARIEFFSTLYMIKKYFPKSGEIFDIGSGPGKYSIELLKRKFKVSLMDISENSILFAKNKIENLELKAEKYICGDANYLNGELDNSYHGILLMGPMYHIHYKEKRINILKECKRILKPNGVILISYINAWGALKAGISEFPNEFEDINGIYRLLKEQNFTKEESFTEAYFTTPPVALEEVRISGLKILNYAGAESFLSGQGMYMTKYYLENKKIYLNLLKVATEKCEEIQYRDSTEHLLIVAKKQ</sequence>
<dbReference type="CDD" id="cd02440">
    <property type="entry name" value="AdoMet_MTases"/>
    <property type="match status" value="1"/>
</dbReference>
<keyword evidence="2" id="KW-0808">Transferase</keyword>
<evidence type="ECO:0000313" key="3">
    <source>
        <dbReference type="Proteomes" id="UP000430345"/>
    </source>
</evidence>
<dbReference type="OrthoDB" id="9810615at2"/>
<reference evidence="2 3" key="1">
    <citation type="submission" date="2019-10" db="EMBL/GenBank/DDBJ databases">
        <title>The Genome Sequence of Clostridium tarantellae Isolated from Fish Brain.</title>
        <authorList>
            <person name="Bano L."/>
            <person name="Kiel M."/>
            <person name="Sales G."/>
            <person name="Doxey A.C."/>
            <person name="Mansfield M.J."/>
            <person name="Schiavone M."/>
            <person name="Rossetto O."/>
            <person name="Pirazzini M."/>
            <person name="Dobrindt U."/>
            <person name="Montecucco C."/>
        </authorList>
    </citation>
    <scope>NUCLEOTIDE SEQUENCE [LARGE SCALE GENOMIC DNA]</scope>
    <source>
        <strain evidence="2 3">DSM 3997</strain>
    </source>
</reference>
<dbReference type="GO" id="GO:0032259">
    <property type="term" value="P:methylation"/>
    <property type="evidence" value="ECO:0007669"/>
    <property type="project" value="UniProtKB-KW"/>
</dbReference>
<proteinExistence type="predicted"/>
<feature type="domain" description="Methyltransferase" evidence="1">
    <location>
        <begin position="46"/>
        <end position="143"/>
    </location>
</feature>
<keyword evidence="2" id="KW-0489">Methyltransferase</keyword>
<dbReference type="SUPFAM" id="SSF53335">
    <property type="entry name" value="S-adenosyl-L-methionine-dependent methyltransferases"/>
    <property type="match status" value="1"/>
</dbReference>
<dbReference type="RefSeq" id="WP_152892099.1">
    <property type="nucleotide sequence ID" value="NZ_WHJC01000436.1"/>
</dbReference>
<name>A0A6I1MPV6_9CLOT</name>
<accession>A0A6I1MPV6</accession>
<evidence type="ECO:0000313" key="2">
    <source>
        <dbReference type="EMBL" id="MPQ45094.1"/>
    </source>
</evidence>
<protein>
    <submittedName>
        <fullName evidence="2">Methyltransferase domain-containing protein</fullName>
    </submittedName>
</protein>
<dbReference type="Pfam" id="PF13649">
    <property type="entry name" value="Methyltransf_25"/>
    <property type="match status" value="1"/>
</dbReference>
<dbReference type="AlphaFoldDB" id="A0A6I1MPV6"/>
<dbReference type="GO" id="GO:0008168">
    <property type="term" value="F:methyltransferase activity"/>
    <property type="evidence" value="ECO:0007669"/>
    <property type="project" value="UniProtKB-KW"/>
</dbReference>
<gene>
    <name evidence="2" type="ORF">GBZ86_15325</name>
</gene>
<evidence type="ECO:0000259" key="1">
    <source>
        <dbReference type="Pfam" id="PF13649"/>
    </source>
</evidence>